<dbReference type="Proteomes" id="UP001165492">
    <property type="component" value="Unassembled WGS sequence"/>
</dbReference>
<sequence>MTFWSILPEELVFSTNNFLDSPPLYEEIQCNNIKLLVEKIGPTQCKVSRLLTTNPQDYLHPDIQPGKILTYKPIL</sequence>
<comment type="caution">
    <text evidence="1">The sequence shown here is derived from an EMBL/GenBank/DDBJ whole genome shotgun (WGS) entry which is preliminary data.</text>
</comment>
<organism evidence="1 2">
    <name type="scientific">Pelosinus baikalensis</name>
    <dbReference type="NCBI Taxonomy" id="2892015"/>
    <lineage>
        <taxon>Bacteria</taxon>
        <taxon>Bacillati</taxon>
        <taxon>Bacillota</taxon>
        <taxon>Negativicutes</taxon>
        <taxon>Selenomonadales</taxon>
        <taxon>Sporomusaceae</taxon>
        <taxon>Pelosinus</taxon>
    </lineage>
</organism>
<protein>
    <submittedName>
        <fullName evidence="1">YlzJ-like family protein</fullName>
    </submittedName>
</protein>
<proteinExistence type="predicted"/>
<dbReference type="EMBL" id="JAJHJB010000003">
    <property type="protein sequence ID" value="MCC5464454.1"/>
    <property type="molecule type" value="Genomic_DNA"/>
</dbReference>
<dbReference type="RefSeq" id="WP_229533914.1">
    <property type="nucleotide sequence ID" value="NZ_JAJHJB010000003.1"/>
</dbReference>
<dbReference type="Pfam" id="PF14035">
    <property type="entry name" value="YlzJ"/>
    <property type="match status" value="1"/>
</dbReference>
<accession>A0ABS8HRK0</accession>
<evidence type="ECO:0000313" key="1">
    <source>
        <dbReference type="EMBL" id="MCC5464454.1"/>
    </source>
</evidence>
<name>A0ABS8HRK0_9FIRM</name>
<gene>
    <name evidence="1" type="ORF">LMF89_03635</name>
</gene>
<dbReference type="InterPro" id="IPR025619">
    <property type="entry name" value="YlzJ"/>
</dbReference>
<keyword evidence="2" id="KW-1185">Reference proteome</keyword>
<evidence type="ECO:0000313" key="2">
    <source>
        <dbReference type="Proteomes" id="UP001165492"/>
    </source>
</evidence>
<reference evidence="1" key="1">
    <citation type="submission" date="2021-11" db="EMBL/GenBank/DDBJ databases">
        <title>Description of a new species Pelosinus isolated from the bottom sediments of Lake Baikal.</title>
        <authorList>
            <person name="Zakharyuk A."/>
        </authorList>
    </citation>
    <scope>NUCLEOTIDE SEQUENCE</scope>
    <source>
        <strain evidence="1">Bkl1</strain>
    </source>
</reference>